<evidence type="ECO:0000313" key="1">
    <source>
        <dbReference type="EMBL" id="KAK7105558.1"/>
    </source>
</evidence>
<evidence type="ECO:0008006" key="3">
    <source>
        <dbReference type="Google" id="ProtNLM"/>
    </source>
</evidence>
<sequence>MESKLNVSVERFVDGNNPGINVLKCTWKQDEKFDCKTAPGYSLDKNIAETLTLRIPNATKAVVGTYKCQVIPPDGTLPHVCNFPDLGENTTRPLPNNECKESGVFCAILLPIALASMLLNAYQWFSGRSKKIVTNDPEAQPLLGFGQPLTPTRRSSEIESCAYFQLSQRETLIDAAGTAIGG</sequence>
<accession>A0AAN9GE16</accession>
<dbReference type="EMBL" id="JBAMIC010000007">
    <property type="protein sequence ID" value="KAK7105558.1"/>
    <property type="molecule type" value="Genomic_DNA"/>
</dbReference>
<evidence type="ECO:0000313" key="2">
    <source>
        <dbReference type="Proteomes" id="UP001374579"/>
    </source>
</evidence>
<gene>
    <name evidence="1" type="ORF">V1264_016923</name>
</gene>
<protein>
    <recommendedName>
        <fullName evidence="3">Ig-like domain-containing protein</fullName>
    </recommendedName>
</protein>
<proteinExistence type="predicted"/>
<name>A0AAN9GE16_9CAEN</name>
<dbReference type="AlphaFoldDB" id="A0AAN9GE16"/>
<organism evidence="1 2">
    <name type="scientific">Littorina saxatilis</name>
    <dbReference type="NCBI Taxonomy" id="31220"/>
    <lineage>
        <taxon>Eukaryota</taxon>
        <taxon>Metazoa</taxon>
        <taxon>Spiralia</taxon>
        <taxon>Lophotrochozoa</taxon>
        <taxon>Mollusca</taxon>
        <taxon>Gastropoda</taxon>
        <taxon>Caenogastropoda</taxon>
        <taxon>Littorinimorpha</taxon>
        <taxon>Littorinoidea</taxon>
        <taxon>Littorinidae</taxon>
        <taxon>Littorina</taxon>
    </lineage>
</organism>
<reference evidence="1 2" key="1">
    <citation type="submission" date="2024-02" db="EMBL/GenBank/DDBJ databases">
        <title>Chromosome-scale genome assembly of the rough periwinkle Littorina saxatilis.</title>
        <authorList>
            <person name="De Jode A."/>
            <person name="Faria R."/>
            <person name="Formenti G."/>
            <person name="Sims Y."/>
            <person name="Smith T.P."/>
            <person name="Tracey A."/>
            <person name="Wood J.M.D."/>
            <person name="Zagrodzka Z.B."/>
            <person name="Johannesson K."/>
            <person name="Butlin R.K."/>
            <person name="Leder E.H."/>
        </authorList>
    </citation>
    <scope>NUCLEOTIDE SEQUENCE [LARGE SCALE GENOMIC DNA]</scope>
    <source>
        <strain evidence="1">Snail1</strain>
        <tissue evidence="1">Muscle</tissue>
    </source>
</reference>
<keyword evidence="2" id="KW-1185">Reference proteome</keyword>
<dbReference type="Proteomes" id="UP001374579">
    <property type="component" value="Unassembled WGS sequence"/>
</dbReference>
<comment type="caution">
    <text evidence="1">The sequence shown here is derived from an EMBL/GenBank/DDBJ whole genome shotgun (WGS) entry which is preliminary data.</text>
</comment>